<dbReference type="InterPro" id="IPR004839">
    <property type="entry name" value="Aminotransferase_I/II_large"/>
</dbReference>
<reference evidence="6 7" key="1">
    <citation type="submission" date="2016-10" db="EMBL/GenBank/DDBJ databases">
        <authorList>
            <person name="de Groot N.N."/>
        </authorList>
    </citation>
    <scope>NUCLEOTIDE SEQUENCE [LARGE SCALE GENOMIC DNA]</scope>
    <source>
        <strain evidence="6 7">DSM 17074</strain>
    </source>
</reference>
<dbReference type="STRING" id="306541.SAMN05421668_101297"/>
<dbReference type="RefSeq" id="WP_062319638.1">
    <property type="nucleotide sequence ID" value="NZ_BJWJ01000001.1"/>
</dbReference>
<dbReference type="CDD" id="cd00609">
    <property type="entry name" value="AAT_like"/>
    <property type="match status" value="1"/>
</dbReference>
<dbReference type="Proteomes" id="UP000199139">
    <property type="component" value="Unassembled WGS sequence"/>
</dbReference>
<reference evidence="5 8" key="2">
    <citation type="submission" date="2019-07" db="EMBL/GenBank/DDBJ databases">
        <title>Whole genome shotgun sequence of Halolactibacillus miurensis NBRC 100873.</title>
        <authorList>
            <person name="Hosoyama A."/>
            <person name="Uohara A."/>
            <person name="Ohji S."/>
            <person name="Ichikawa N."/>
        </authorList>
    </citation>
    <scope>NUCLEOTIDE SEQUENCE [LARGE SCALE GENOMIC DNA]</scope>
    <source>
        <strain evidence="5 8">NBRC 100873</strain>
    </source>
</reference>
<evidence type="ECO:0000313" key="8">
    <source>
        <dbReference type="Proteomes" id="UP000321773"/>
    </source>
</evidence>
<keyword evidence="3 6" id="KW-0808">Transferase</keyword>
<name>A0A1I6PA07_9BACI</name>
<proteinExistence type="predicted"/>
<evidence type="ECO:0000313" key="7">
    <source>
        <dbReference type="Proteomes" id="UP000199139"/>
    </source>
</evidence>
<evidence type="ECO:0000256" key="2">
    <source>
        <dbReference type="ARBA" id="ARBA00022576"/>
    </source>
</evidence>
<dbReference type="EMBL" id="BJWJ01000001">
    <property type="protein sequence ID" value="GEM03025.1"/>
    <property type="molecule type" value="Genomic_DNA"/>
</dbReference>
<feature type="domain" description="Aminotransferase class I/classII large" evidence="4">
    <location>
        <begin position="33"/>
        <end position="381"/>
    </location>
</feature>
<keyword evidence="8" id="KW-1185">Reference proteome</keyword>
<dbReference type="Proteomes" id="UP000321773">
    <property type="component" value="Unassembled WGS sequence"/>
</dbReference>
<evidence type="ECO:0000256" key="3">
    <source>
        <dbReference type="ARBA" id="ARBA00022679"/>
    </source>
</evidence>
<keyword evidence="2 6" id="KW-0032">Aminotransferase</keyword>
<dbReference type="PANTHER" id="PTHR42832:SF3">
    <property type="entry name" value="L-GLUTAMINE--4-(METHYLSULFANYL)-2-OXOBUTANOATE AMINOTRANSFERASE"/>
    <property type="match status" value="1"/>
</dbReference>
<dbReference type="GO" id="GO:0030170">
    <property type="term" value="F:pyridoxal phosphate binding"/>
    <property type="evidence" value="ECO:0007669"/>
    <property type="project" value="InterPro"/>
</dbReference>
<dbReference type="Gene3D" id="3.90.1150.10">
    <property type="entry name" value="Aspartate Aminotransferase, domain 1"/>
    <property type="match status" value="1"/>
</dbReference>
<gene>
    <name evidence="5" type="ORF">HMI01_00130</name>
    <name evidence="6" type="ORF">SAMN05421668_101297</name>
</gene>
<dbReference type="OrthoDB" id="9802328at2"/>
<protein>
    <submittedName>
        <fullName evidence="6">Aminotransferase</fullName>
    </submittedName>
</protein>
<evidence type="ECO:0000313" key="5">
    <source>
        <dbReference type="EMBL" id="GEM03025.1"/>
    </source>
</evidence>
<dbReference type="EMBL" id="FPAI01000001">
    <property type="protein sequence ID" value="SFS37027.1"/>
    <property type="molecule type" value="Genomic_DNA"/>
</dbReference>
<organism evidence="6 7">
    <name type="scientific">Halolactibacillus miurensis</name>
    <dbReference type="NCBI Taxonomy" id="306541"/>
    <lineage>
        <taxon>Bacteria</taxon>
        <taxon>Bacillati</taxon>
        <taxon>Bacillota</taxon>
        <taxon>Bacilli</taxon>
        <taxon>Bacillales</taxon>
        <taxon>Bacillaceae</taxon>
        <taxon>Halolactibacillus</taxon>
    </lineage>
</organism>
<dbReference type="SUPFAM" id="SSF53383">
    <property type="entry name" value="PLP-dependent transferases"/>
    <property type="match status" value="1"/>
</dbReference>
<dbReference type="PANTHER" id="PTHR42832">
    <property type="entry name" value="AMINO ACID AMINOTRANSFERASE"/>
    <property type="match status" value="1"/>
</dbReference>
<dbReference type="InterPro" id="IPR050881">
    <property type="entry name" value="LL-DAP_aminotransferase"/>
</dbReference>
<dbReference type="AlphaFoldDB" id="A0A1I6PA07"/>
<sequence>MNYPASDLLNRLPKQFFNNLVKTIHHYQQEGFDVINLGQGNPDLPTPHHIVAALKDAATKPRHHQYSPFQGYQELKQAVSDYYLREYNVTIDPDTEVAILPGTKTGLVELSQCLLNPGDTVLVPDPGYPDYISGVRMAEANMIPMPLVEANNFLPDYQALPKDAHAAKLMFLNYPNNPTGAKATPRFFDETVQFAKQHNIAVCHDFAYHTIQFDGEKAPSFLQTPGAKEVGIEMFTLSKAYNMAGWRVGFAVGNKDIIEKLELIQDHLYVSIFGAVQMAAKAALAGDQSTTKALTATYEKRRNVLMDALSDIGWNVTKPSGTFFCWLKVPEGYTSESFSRYLLDTAKVMVAPGNGFGDYGEGYVRVALLDSDTRLIEAAKRIEATKIFNTTTATVNA</sequence>
<accession>A0A1I6PA07</accession>
<dbReference type="InterPro" id="IPR015422">
    <property type="entry name" value="PyrdxlP-dep_Trfase_small"/>
</dbReference>
<dbReference type="InterPro" id="IPR015424">
    <property type="entry name" value="PyrdxlP-dep_Trfase"/>
</dbReference>
<dbReference type="Pfam" id="PF00155">
    <property type="entry name" value="Aminotran_1_2"/>
    <property type="match status" value="1"/>
</dbReference>
<dbReference type="NCBIfam" id="NF005977">
    <property type="entry name" value="PRK08068.1"/>
    <property type="match status" value="1"/>
</dbReference>
<dbReference type="GO" id="GO:0008483">
    <property type="term" value="F:transaminase activity"/>
    <property type="evidence" value="ECO:0007669"/>
    <property type="project" value="UniProtKB-KW"/>
</dbReference>
<dbReference type="InterPro" id="IPR015421">
    <property type="entry name" value="PyrdxlP-dep_Trfase_major"/>
</dbReference>
<evidence type="ECO:0000259" key="4">
    <source>
        <dbReference type="Pfam" id="PF00155"/>
    </source>
</evidence>
<dbReference type="Gene3D" id="3.40.640.10">
    <property type="entry name" value="Type I PLP-dependent aspartate aminotransferase-like (Major domain)"/>
    <property type="match status" value="1"/>
</dbReference>
<comment type="cofactor">
    <cofactor evidence="1">
        <name>pyridoxal 5'-phosphate</name>
        <dbReference type="ChEBI" id="CHEBI:597326"/>
    </cofactor>
</comment>
<evidence type="ECO:0000256" key="1">
    <source>
        <dbReference type="ARBA" id="ARBA00001933"/>
    </source>
</evidence>
<evidence type="ECO:0000313" key="6">
    <source>
        <dbReference type="EMBL" id="SFS37027.1"/>
    </source>
</evidence>